<protein>
    <submittedName>
        <fullName evidence="1">Uncharacterized protein</fullName>
    </submittedName>
</protein>
<proteinExistence type="predicted"/>
<dbReference type="Proteomes" id="UP000034616">
    <property type="component" value="Unassembled WGS sequence"/>
</dbReference>
<reference evidence="1 2" key="1">
    <citation type="journal article" date="2015" name="Nature">
        <title>rRNA introns, odd ribosomes, and small enigmatic genomes across a large radiation of phyla.</title>
        <authorList>
            <person name="Brown C.T."/>
            <person name="Hug L.A."/>
            <person name="Thomas B.C."/>
            <person name="Sharon I."/>
            <person name="Castelle C.J."/>
            <person name="Singh A."/>
            <person name="Wilkins M.J."/>
            <person name="Williams K.H."/>
            <person name="Banfield J.F."/>
        </authorList>
    </citation>
    <scope>NUCLEOTIDE SEQUENCE [LARGE SCALE GENOMIC DNA]</scope>
</reference>
<evidence type="ECO:0000313" key="2">
    <source>
        <dbReference type="Proteomes" id="UP000034616"/>
    </source>
</evidence>
<name>A0A0G0UD81_9BACT</name>
<evidence type="ECO:0000313" key="1">
    <source>
        <dbReference type="EMBL" id="KKR86909.1"/>
    </source>
</evidence>
<gene>
    <name evidence="1" type="ORF">UU35_C0007G0055</name>
</gene>
<dbReference type="AlphaFoldDB" id="A0A0G0UD81"/>
<dbReference type="EMBL" id="LCAH01000007">
    <property type="protein sequence ID" value="KKR86909.1"/>
    <property type="molecule type" value="Genomic_DNA"/>
</dbReference>
<sequence>MSKTSVTNENISTEEISSPVLTFPTWRKIKLGIHKMPEDYIKALERKGFRFNRWARFFLLTKTSCAQQEIEIELVKVSGRMLGLTKSATQREFYERANTFGLIPCVKEVGPALCEQYADQPSETKIVIATEPFVDDVGLLFLFCVVHDTGGRSLSIYHGRSVDILSPDDMFVFCHRRVS</sequence>
<comment type="caution">
    <text evidence="1">The sequence shown here is derived from an EMBL/GenBank/DDBJ whole genome shotgun (WGS) entry which is preliminary data.</text>
</comment>
<accession>A0A0G0UD81</accession>
<organism evidence="1 2">
    <name type="scientific">Candidatus Uhrbacteria bacterium GW2011_GWC2_41_11</name>
    <dbReference type="NCBI Taxonomy" id="1618985"/>
    <lineage>
        <taxon>Bacteria</taxon>
        <taxon>Candidatus Uhriibacteriota</taxon>
    </lineage>
</organism>